<sequence length="112" mass="12817">MTDLIARLFEPLLRLPFPGRGRHRPSGSRAYECAYPFSYPYSCDYVGGPAAHRTGERPPHEETGPLVRPYLEVHERQLAEVRRQRTRRRALWLAVHGVDAGPRFLHGVEVDA</sequence>
<gene>
    <name evidence="1" type="ORF">GCM10010446_47750</name>
</gene>
<proteinExistence type="predicted"/>
<name>A0ABN3XHK1_9ACTN</name>
<dbReference type="Proteomes" id="UP001500403">
    <property type="component" value="Unassembled WGS sequence"/>
</dbReference>
<dbReference type="EMBL" id="BAAAUD010000047">
    <property type="protein sequence ID" value="GAA2957049.1"/>
    <property type="molecule type" value="Genomic_DNA"/>
</dbReference>
<accession>A0ABN3XHK1</accession>
<evidence type="ECO:0000313" key="2">
    <source>
        <dbReference type="Proteomes" id="UP001500403"/>
    </source>
</evidence>
<evidence type="ECO:0000313" key="1">
    <source>
        <dbReference type="EMBL" id="GAA2957049.1"/>
    </source>
</evidence>
<organism evidence="1 2">
    <name type="scientific">Streptomyces enissocaesilis</name>
    <dbReference type="NCBI Taxonomy" id="332589"/>
    <lineage>
        <taxon>Bacteria</taxon>
        <taxon>Bacillati</taxon>
        <taxon>Actinomycetota</taxon>
        <taxon>Actinomycetes</taxon>
        <taxon>Kitasatosporales</taxon>
        <taxon>Streptomycetaceae</taxon>
        <taxon>Streptomyces</taxon>
        <taxon>Streptomyces rochei group</taxon>
    </lineage>
</organism>
<comment type="caution">
    <text evidence="1">The sequence shown here is derived from an EMBL/GenBank/DDBJ whole genome shotgun (WGS) entry which is preliminary data.</text>
</comment>
<dbReference type="RefSeq" id="WP_344497593.1">
    <property type="nucleotide sequence ID" value="NZ_BAAAUD010000047.1"/>
</dbReference>
<keyword evidence="2" id="KW-1185">Reference proteome</keyword>
<protein>
    <submittedName>
        <fullName evidence="1">Uncharacterized protein</fullName>
    </submittedName>
</protein>
<reference evidence="1 2" key="1">
    <citation type="journal article" date="2019" name="Int. J. Syst. Evol. Microbiol.">
        <title>The Global Catalogue of Microorganisms (GCM) 10K type strain sequencing project: providing services to taxonomists for standard genome sequencing and annotation.</title>
        <authorList>
            <consortium name="The Broad Institute Genomics Platform"/>
            <consortium name="The Broad Institute Genome Sequencing Center for Infectious Disease"/>
            <person name="Wu L."/>
            <person name="Ma J."/>
        </authorList>
    </citation>
    <scope>NUCLEOTIDE SEQUENCE [LARGE SCALE GENOMIC DNA]</scope>
    <source>
        <strain evidence="1 2">JCM 9088</strain>
    </source>
</reference>